<dbReference type="Proteomes" id="UP001140011">
    <property type="component" value="Unassembled WGS sequence"/>
</dbReference>
<gene>
    <name evidence="1" type="ORF">GGI19_000455</name>
</gene>
<dbReference type="OrthoDB" id="5590161at2759"/>
<reference evidence="1" key="1">
    <citation type="submission" date="2022-07" db="EMBL/GenBank/DDBJ databases">
        <title>Phylogenomic reconstructions and comparative analyses of Kickxellomycotina fungi.</title>
        <authorList>
            <person name="Reynolds N.K."/>
            <person name="Stajich J.E."/>
            <person name="Barry K."/>
            <person name="Grigoriev I.V."/>
            <person name="Crous P."/>
            <person name="Smith M.E."/>
        </authorList>
    </citation>
    <scope>NUCLEOTIDE SEQUENCE</scope>
    <source>
        <strain evidence="1">BCRC 34297</strain>
    </source>
</reference>
<keyword evidence="2" id="KW-1185">Reference proteome</keyword>
<evidence type="ECO:0000313" key="1">
    <source>
        <dbReference type="EMBL" id="KAJ2756933.1"/>
    </source>
</evidence>
<accession>A0A9W8LD49</accession>
<sequence>MFTNGVENPAARAKQLIERAKQASVLEQQDYVELQKIMEGLVEDMFSLGSSLSSPGSAGGIEAGLYLVNELLSSPSVTRLYECGIRSATLILGAMPAAIANISSQGGNETSSIYSSHITDMCLSKLAKAVDELGRQLEKSVAMSSANDSISVVELLQLATVCTECTGDAVERLSGAGDDGLLKSPAIWKSALDGTSAVALHVFKMYEGGCRFYALCTNPVLRRQTQCSVLCKASERLIMLSSAVFGSKAHLAQDSGMKRSLLLRYCDRTLGMHRAMLNSAPLFKAVWQSLCTIVAVFPAGASFDAAGLCLRVYLQSCDTACHLAAQLVAFLRQTRPSEMRDQRVEQRVNKVVAYIRFIVFQMPNLLSRIRATESASRSTENNSTVAAAVFAMVDIILGELACGQTLCRTSLKSSALIQQVVDTFITKLLVSLFTHYLAPITDYLVSLQAYMDGNNSSSTAQIPLLPGVQHAAANREILQIIATNIDAFTAEQQQTLLTCGTGLIRAITLSIDRDIVSALPYATTDADQVCADQMSSATNSEKLARAVALCATKLASPVLFGYWETGALAAIVQSPQCSLGAWVVTEAWIVLAKHVLSGELVLSTVIGIIETQVSNPLTDLGQCAVVRRLVSGLIATRSDGERERLLSDIGQRLLRPNDSSRAASACALVPWKKFDTSAAGAMQGIACTVAKQMVATLGNGLPSRSAQVFAALAALAPAIVRQKAVDDRGLISDICTNAYTALERCCAVQGPDAASQSIAEELLSAVSRLEIGNTAHTGRLLELCAKNLGCPALSGPKALFQLSEFIGVFIPVDLGQPSASTIVQHMSQVTAHLLDAQRPWIIQHAAHLFIVRFATESTSSSVIESLVPGHMQAGLVDFIQNVPAGAPFDGDDVGDKRSLLYRSVFDQALCSSASSLAPRGKGVNGVSSQSLVDAIRALCSRLDGTDRGVAEAAVQTELARLAQTIERVRQPGEWI</sequence>
<comment type="caution">
    <text evidence="1">The sequence shown here is derived from an EMBL/GenBank/DDBJ whole genome shotgun (WGS) entry which is preliminary data.</text>
</comment>
<name>A0A9W8LD49_9FUNG</name>
<organism evidence="1 2">
    <name type="scientific">Coemansia pectinata</name>
    <dbReference type="NCBI Taxonomy" id="1052879"/>
    <lineage>
        <taxon>Eukaryota</taxon>
        <taxon>Fungi</taxon>
        <taxon>Fungi incertae sedis</taxon>
        <taxon>Zoopagomycota</taxon>
        <taxon>Kickxellomycotina</taxon>
        <taxon>Kickxellomycetes</taxon>
        <taxon>Kickxellales</taxon>
        <taxon>Kickxellaceae</taxon>
        <taxon>Coemansia</taxon>
    </lineage>
</organism>
<dbReference type="AlphaFoldDB" id="A0A9W8LD49"/>
<proteinExistence type="predicted"/>
<dbReference type="EMBL" id="JANBUH010000012">
    <property type="protein sequence ID" value="KAJ2756933.1"/>
    <property type="molecule type" value="Genomic_DNA"/>
</dbReference>
<evidence type="ECO:0000313" key="2">
    <source>
        <dbReference type="Proteomes" id="UP001140011"/>
    </source>
</evidence>
<protein>
    <submittedName>
        <fullName evidence="1">Uncharacterized protein</fullName>
    </submittedName>
</protein>